<gene>
    <name evidence="1" type="ORF">H8R27_15105</name>
</gene>
<proteinExistence type="predicted"/>
<sequence>MKKRKIYLKFNLKYLIIILTLFSSVIYSQDTIEKKGNGTFIPDVNNSFKLLQNKTSPKNFEKLLPTFRVKDLLTECSSYNEKTNEVVQNKCLKSQYSFMYKDEVLVNVEVTSQNDEINRFEYFFDVKQNATKFKNQIIKNGFIYDSRLTKVYIKLGFRFCLAYTKKPGYTFVYYDENKFTISK</sequence>
<reference evidence="1 2" key="1">
    <citation type="submission" date="2020-08" db="EMBL/GenBank/DDBJ databases">
        <title>Description of novel Flavobacterium F-408 isolate.</title>
        <authorList>
            <person name="Saticioglu I.B."/>
            <person name="Duman M."/>
            <person name="Altun S."/>
        </authorList>
    </citation>
    <scope>NUCLEOTIDE SEQUENCE [LARGE SCALE GENOMIC DNA]</scope>
    <source>
        <strain evidence="1 2">F-408</strain>
    </source>
</reference>
<dbReference type="RefSeq" id="WP_166131691.1">
    <property type="nucleotide sequence ID" value="NZ_JAANOQ010000014.1"/>
</dbReference>
<organism evidence="1 2">
    <name type="scientific">Flavobacterium bernardetii</name>
    <dbReference type="NCBI Taxonomy" id="2813823"/>
    <lineage>
        <taxon>Bacteria</taxon>
        <taxon>Pseudomonadati</taxon>
        <taxon>Bacteroidota</taxon>
        <taxon>Flavobacteriia</taxon>
        <taxon>Flavobacteriales</taxon>
        <taxon>Flavobacteriaceae</taxon>
        <taxon>Flavobacterium</taxon>
    </lineage>
</organism>
<accession>A0ABR7J2N3</accession>
<dbReference type="EMBL" id="JACRUN010000014">
    <property type="protein sequence ID" value="MBC5836217.1"/>
    <property type="molecule type" value="Genomic_DNA"/>
</dbReference>
<keyword evidence="2" id="KW-1185">Reference proteome</keyword>
<evidence type="ECO:0000313" key="2">
    <source>
        <dbReference type="Proteomes" id="UP000605990"/>
    </source>
</evidence>
<protein>
    <submittedName>
        <fullName evidence="1">Uncharacterized protein</fullName>
    </submittedName>
</protein>
<dbReference type="Proteomes" id="UP000605990">
    <property type="component" value="Unassembled WGS sequence"/>
</dbReference>
<comment type="caution">
    <text evidence="1">The sequence shown here is derived from an EMBL/GenBank/DDBJ whole genome shotgun (WGS) entry which is preliminary data.</text>
</comment>
<evidence type="ECO:0000313" key="1">
    <source>
        <dbReference type="EMBL" id="MBC5836217.1"/>
    </source>
</evidence>
<name>A0ABR7J2N3_9FLAO</name>